<evidence type="ECO:0000259" key="2">
    <source>
        <dbReference type="Pfam" id="PF26202"/>
    </source>
</evidence>
<dbReference type="PANTHER" id="PTHR46089:SF2">
    <property type="entry name" value="ALSIN HOMOLOG"/>
    <property type="match status" value="1"/>
</dbReference>
<dbReference type="GO" id="GO:0005737">
    <property type="term" value="C:cytoplasm"/>
    <property type="evidence" value="ECO:0007669"/>
    <property type="project" value="TreeGrafter"/>
</dbReference>
<evidence type="ECO:0000313" key="4">
    <source>
        <dbReference type="WBParaSite" id="sdigi.contig100.g4329.t1"/>
    </source>
</evidence>
<organism evidence="3 4">
    <name type="scientific">Setaria digitata</name>
    <dbReference type="NCBI Taxonomy" id="48799"/>
    <lineage>
        <taxon>Eukaryota</taxon>
        <taxon>Metazoa</taxon>
        <taxon>Ecdysozoa</taxon>
        <taxon>Nematoda</taxon>
        <taxon>Chromadorea</taxon>
        <taxon>Rhabditida</taxon>
        <taxon>Spirurina</taxon>
        <taxon>Spiruromorpha</taxon>
        <taxon>Filarioidea</taxon>
        <taxon>Setariidae</taxon>
        <taxon>Setaria</taxon>
    </lineage>
</organism>
<dbReference type="InterPro" id="IPR051984">
    <property type="entry name" value="Alsin"/>
</dbReference>
<evidence type="ECO:0000256" key="1">
    <source>
        <dbReference type="ARBA" id="ARBA00022737"/>
    </source>
</evidence>
<dbReference type="GO" id="GO:0016197">
    <property type="term" value="P:endosomal transport"/>
    <property type="evidence" value="ECO:0007669"/>
    <property type="project" value="TreeGrafter"/>
</dbReference>
<dbReference type="InterPro" id="IPR003409">
    <property type="entry name" value="MORN"/>
</dbReference>
<dbReference type="Proteomes" id="UP000887581">
    <property type="component" value="Unplaced"/>
</dbReference>
<dbReference type="InterPro" id="IPR037191">
    <property type="entry name" value="VPS9_dom_sf"/>
</dbReference>
<dbReference type="InterPro" id="IPR059093">
    <property type="entry name" value="HA_Alsin"/>
</dbReference>
<keyword evidence="1" id="KW-0677">Repeat</keyword>
<dbReference type="GO" id="GO:0005085">
    <property type="term" value="F:guanyl-nucleotide exchange factor activity"/>
    <property type="evidence" value="ECO:0007669"/>
    <property type="project" value="TreeGrafter"/>
</dbReference>
<name>A0A915PCI9_9BILA</name>
<dbReference type="SUPFAM" id="SSF82185">
    <property type="entry name" value="Histone H3 K4-specific methyltransferase SET7/9 N-terminal domain"/>
    <property type="match status" value="2"/>
</dbReference>
<proteinExistence type="predicted"/>
<dbReference type="PANTHER" id="PTHR46089">
    <property type="entry name" value="ALSIN HOMOLOG"/>
    <property type="match status" value="1"/>
</dbReference>
<dbReference type="GO" id="GO:0031267">
    <property type="term" value="F:small GTPase binding"/>
    <property type="evidence" value="ECO:0007669"/>
    <property type="project" value="TreeGrafter"/>
</dbReference>
<sequence length="792" mass="91003">MCKEEDILSVEWKNYWPSAKHQLDYLSTIGDNTYHYWKYLPIHAQSLKQPARLLLWKAENRHPETSGVLNVYRNSTWTALGRSWLAVAVFNDAVAVIERRGVIVLNFPLVWTEVREEEGNECLVRVFGPENRFHIRFASIEYKSVFLRAMRQWRHFDERYRSRSNILERCAPELPGWRCGHYQFSPHHPIFGNCSYDGCWLYGKPHGRGYLIYPNRKEYHGQFADGQLEGFGKMSIPKGGSSYNTYLDDGKEEGESGTDVYTGFWHNGLLDGLAHIKFSNGDTYEGYMEKGLRHGYGVFYASKGNDMEVYFGGWRSGMRSGYGVSTCNRERYLGMWANDSRHGKGTLITIEGLYQEGQFSNDRLVRGRLILPASEVCSGIAFEGDFEKTGVIGKGTLHLNRFDRIEGQMTGDIINGELKISNAIYSRHIPAVLPSFSLDNDILPVTTRWLVDAELKWKELFQSFLIYDLGVPIHIASATDVSEVADDACRVSIWNSLASSMVKIRLGMNKEGIKVTFDENLEKIPQYTLQWSNKYYEMVVQYWNLALKHKYHPLRRLIFGLFEVFTSSYGAIGTHRAVCEQAVCELRSIHSKIYSIMRLLFSSLPHVFEMFTPVPVYINHNITSENIDSDSRSHEIRSTAEESNESSFKVSLLHPSCNFIIETIFSECYAVIFTLYSVNCVDQDRRYWERVVYLNAFTDVKLLAYLEINRDLWPIDIENADDLDTPLIRATARKKFYKSAIQALQQISSHFSPVSKLEALTNTFTEIGAWCPEVLRTGSGNSSRSPYQRVDF</sequence>
<protein>
    <recommendedName>
        <fullName evidence="2">Alsin helical array domain-containing protein</fullName>
    </recommendedName>
</protein>
<feature type="domain" description="Alsin helical array" evidence="2">
    <location>
        <begin position="513"/>
        <end position="608"/>
    </location>
</feature>
<dbReference type="Pfam" id="PF02493">
    <property type="entry name" value="MORN"/>
    <property type="match status" value="6"/>
</dbReference>
<reference evidence="4" key="1">
    <citation type="submission" date="2022-11" db="UniProtKB">
        <authorList>
            <consortium name="WormBaseParasite"/>
        </authorList>
    </citation>
    <scope>IDENTIFICATION</scope>
</reference>
<dbReference type="AlphaFoldDB" id="A0A915PCI9"/>
<dbReference type="SMART" id="SM00698">
    <property type="entry name" value="MORN"/>
    <property type="match status" value="6"/>
</dbReference>
<evidence type="ECO:0000313" key="3">
    <source>
        <dbReference type="Proteomes" id="UP000887581"/>
    </source>
</evidence>
<dbReference type="Pfam" id="PF26202">
    <property type="entry name" value="HA_Alsin"/>
    <property type="match status" value="1"/>
</dbReference>
<dbReference type="SUPFAM" id="SSF109993">
    <property type="entry name" value="VPS9 domain"/>
    <property type="match status" value="1"/>
</dbReference>
<dbReference type="WBParaSite" id="sdigi.contig100.g4329.t1">
    <property type="protein sequence ID" value="sdigi.contig100.g4329.t1"/>
    <property type="gene ID" value="sdigi.contig100.g4329"/>
</dbReference>
<accession>A0A915PCI9</accession>
<keyword evidence="3" id="KW-1185">Reference proteome</keyword>
<dbReference type="Gene3D" id="2.20.110.10">
    <property type="entry name" value="Histone H3 K4-specific methyltransferase SET7/9 N-terminal domain"/>
    <property type="match status" value="2"/>
</dbReference>